<accession>A0A8T4IRC2</accession>
<dbReference type="GO" id="GO:0032259">
    <property type="term" value="P:methylation"/>
    <property type="evidence" value="ECO:0007669"/>
    <property type="project" value="UniProtKB-KW"/>
</dbReference>
<dbReference type="InterPro" id="IPR029063">
    <property type="entry name" value="SAM-dependent_MTases_sf"/>
</dbReference>
<evidence type="ECO:0000256" key="1">
    <source>
        <dbReference type="ARBA" id="ARBA00022679"/>
    </source>
</evidence>
<dbReference type="EMBL" id="JAGSMN010000398">
    <property type="protein sequence ID" value="MBR7674871.1"/>
    <property type="molecule type" value="Genomic_DNA"/>
</dbReference>
<keyword evidence="4" id="KW-0489">Methyltransferase</keyword>
<dbReference type="InterPro" id="IPR041698">
    <property type="entry name" value="Methyltransf_25"/>
</dbReference>
<feature type="compositionally biased region" description="Polar residues" evidence="2">
    <location>
        <begin position="1"/>
        <end position="12"/>
    </location>
</feature>
<evidence type="ECO:0000256" key="2">
    <source>
        <dbReference type="SAM" id="MobiDB-lite"/>
    </source>
</evidence>
<dbReference type="Proteomes" id="UP000675554">
    <property type="component" value="Unassembled WGS sequence"/>
</dbReference>
<keyword evidence="5" id="KW-1185">Reference proteome</keyword>
<feature type="compositionally biased region" description="Basic and acidic residues" evidence="2">
    <location>
        <begin position="18"/>
        <end position="27"/>
    </location>
</feature>
<reference evidence="4" key="1">
    <citation type="submission" date="2021-04" db="EMBL/GenBank/DDBJ databases">
        <title>Sequencing of actinobacteria type strains.</title>
        <authorList>
            <person name="Nguyen G.-S."/>
            <person name="Wentzel A."/>
        </authorList>
    </citation>
    <scope>NUCLEOTIDE SEQUENCE</scope>
    <source>
        <strain evidence="4">DSM 42095</strain>
    </source>
</reference>
<sequence>MDTAGQGTVTESTRTKNGKAEAKKEGSEVPEEIGDDLSAGLAGWTFSGGVYRTFDEHIARSVPMYAECHDLILELSDFFVRKDSLIYELGTATGTLAGRIAQRHAKKIRRVIGIDIEQAMVAEAARKCGTIPGVEFVEADLMAYRFEPCDLVISYYTLQFLRLEERHDVIRSIYDRLARGGAFVLFEKVREPDGQLQDLIGQLYLDYKLQHGFTPGEVMAKSRSIRSVLEPSTSEENQDALRAAGFRSVGIVHKSLCFEGYLAVK</sequence>
<protein>
    <submittedName>
        <fullName evidence="4">Methyltransferase domain-containing protein</fullName>
    </submittedName>
</protein>
<name>A0A8T4IRC2_9ACTN</name>
<dbReference type="SUPFAM" id="SSF53335">
    <property type="entry name" value="S-adenosyl-L-methionine-dependent methyltransferases"/>
    <property type="match status" value="1"/>
</dbReference>
<dbReference type="GO" id="GO:0008168">
    <property type="term" value="F:methyltransferase activity"/>
    <property type="evidence" value="ECO:0007669"/>
    <property type="project" value="UniProtKB-KW"/>
</dbReference>
<organism evidence="4 5">
    <name type="scientific">Streptomyces daliensis</name>
    <dbReference type="NCBI Taxonomy" id="299421"/>
    <lineage>
        <taxon>Bacteria</taxon>
        <taxon>Bacillati</taxon>
        <taxon>Actinomycetota</taxon>
        <taxon>Actinomycetes</taxon>
        <taxon>Kitasatosporales</taxon>
        <taxon>Streptomycetaceae</taxon>
        <taxon>Streptomyces</taxon>
    </lineage>
</organism>
<evidence type="ECO:0000313" key="4">
    <source>
        <dbReference type="EMBL" id="MBR7674871.1"/>
    </source>
</evidence>
<dbReference type="CDD" id="cd02440">
    <property type="entry name" value="AdoMet_MTases"/>
    <property type="match status" value="1"/>
</dbReference>
<evidence type="ECO:0000259" key="3">
    <source>
        <dbReference type="Pfam" id="PF13649"/>
    </source>
</evidence>
<dbReference type="PANTHER" id="PTHR43861">
    <property type="entry name" value="TRANS-ACONITATE 2-METHYLTRANSFERASE-RELATED"/>
    <property type="match status" value="1"/>
</dbReference>
<keyword evidence="1" id="KW-0808">Transferase</keyword>
<dbReference type="GO" id="GO:0017000">
    <property type="term" value="P:antibiotic biosynthetic process"/>
    <property type="evidence" value="ECO:0007669"/>
    <property type="project" value="UniProtKB-ARBA"/>
</dbReference>
<dbReference type="AlphaFoldDB" id="A0A8T4IRC2"/>
<evidence type="ECO:0000313" key="5">
    <source>
        <dbReference type="Proteomes" id="UP000675554"/>
    </source>
</evidence>
<dbReference type="Gene3D" id="3.40.50.150">
    <property type="entry name" value="Vaccinia Virus protein VP39"/>
    <property type="match status" value="1"/>
</dbReference>
<feature type="region of interest" description="Disordered" evidence="2">
    <location>
        <begin position="1"/>
        <end position="32"/>
    </location>
</feature>
<dbReference type="PANTHER" id="PTHR43861:SF2">
    <property type="entry name" value="CARBOXY-S-ADENOSYL-L-METHIONINE SYNTHASE"/>
    <property type="match status" value="1"/>
</dbReference>
<feature type="domain" description="Methyltransferase" evidence="3">
    <location>
        <begin position="86"/>
        <end position="181"/>
    </location>
</feature>
<dbReference type="Pfam" id="PF13649">
    <property type="entry name" value="Methyltransf_25"/>
    <property type="match status" value="1"/>
</dbReference>
<gene>
    <name evidence="4" type="ORF">KDA82_17960</name>
</gene>
<comment type="caution">
    <text evidence="4">The sequence shown here is derived from an EMBL/GenBank/DDBJ whole genome shotgun (WGS) entry which is preliminary data.</text>
</comment>
<proteinExistence type="predicted"/>